<reference evidence="2" key="1">
    <citation type="submission" date="2021-04" db="EMBL/GenBank/DDBJ databases">
        <authorList>
            <person name="Tunstrom K."/>
        </authorList>
    </citation>
    <scope>NUCLEOTIDE SEQUENCE</scope>
</reference>
<dbReference type="Proteomes" id="UP000691718">
    <property type="component" value="Unassembled WGS sequence"/>
</dbReference>
<proteinExistence type="predicted"/>
<dbReference type="AlphaFoldDB" id="A0A8S3XFL2"/>
<keyword evidence="3" id="KW-1185">Reference proteome</keyword>
<dbReference type="OrthoDB" id="10026072at2759"/>
<organism evidence="2 3">
    <name type="scientific">Parnassius apollo</name>
    <name type="common">Apollo butterfly</name>
    <name type="synonym">Papilio apollo</name>
    <dbReference type="NCBI Taxonomy" id="110799"/>
    <lineage>
        <taxon>Eukaryota</taxon>
        <taxon>Metazoa</taxon>
        <taxon>Ecdysozoa</taxon>
        <taxon>Arthropoda</taxon>
        <taxon>Hexapoda</taxon>
        <taxon>Insecta</taxon>
        <taxon>Pterygota</taxon>
        <taxon>Neoptera</taxon>
        <taxon>Endopterygota</taxon>
        <taxon>Lepidoptera</taxon>
        <taxon>Glossata</taxon>
        <taxon>Ditrysia</taxon>
        <taxon>Papilionoidea</taxon>
        <taxon>Papilionidae</taxon>
        <taxon>Parnassiinae</taxon>
        <taxon>Parnassini</taxon>
        <taxon>Parnassius</taxon>
        <taxon>Parnassius</taxon>
    </lineage>
</organism>
<dbReference type="EMBL" id="CAJQZP010001149">
    <property type="protein sequence ID" value="CAG5022667.1"/>
    <property type="molecule type" value="Genomic_DNA"/>
</dbReference>
<feature type="region of interest" description="Disordered" evidence="1">
    <location>
        <begin position="23"/>
        <end position="119"/>
    </location>
</feature>
<sequence>MEEDDTGGTERQLIEDELARKQAELEELEQMRREAGFTPRTSLRRTPPQGFSTPSVQQSTSSAAVSIPTAKRVLTSPEDVQEAVRRRVAEKKSVHPPVSGILTKTMPDPASTSGNASRFSYPDGSSGISVLDKVALLERVHAALKGIATVANASNKLNLADKTSIASLSQDILAYVATLEIRYGEKEQEVTALKLKCAQLELSVAQAQTLPAPSIPCVASSTSAADSYASKLKLPKEFSDNGCYFRERGVNWGGFCSTLHARMSQLRLTRPANEICEQYSAILLRTARERLGTRAKKEKEGYEWWSPALDRMRNEVYCTRRKWQASRRAGGDREKALHDQLRAVRIRYKLAMKDAELAFFRSVAESGIFT</sequence>
<evidence type="ECO:0000313" key="3">
    <source>
        <dbReference type="Proteomes" id="UP000691718"/>
    </source>
</evidence>
<feature type="compositionally biased region" description="Low complexity" evidence="1">
    <location>
        <begin position="52"/>
        <end position="66"/>
    </location>
</feature>
<accession>A0A8S3XFL2</accession>
<evidence type="ECO:0000256" key="1">
    <source>
        <dbReference type="SAM" id="MobiDB-lite"/>
    </source>
</evidence>
<name>A0A8S3XFL2_PARAO</name>
<feature type="compositionally biased region" description="Basic and acidic residues" evidence="1">
    <location>
        <begin position="23"/>
        <end position="35"/>
    </location>
</feature>
<gene>
    <name evidence="2" type="ORF">PAPOLLO_LOCUS17781</name>
</gene>
<comment type="caution">
    <text evidence="2">The sequence shown here is derived from an EMBL/GenBank/DDBJ whole genome shotgun (WGS) entry which is preliminary data.</text>
</comment>
<feature type="compositionally biased region" description="Basic and acidic residues" evidence="1">
    <location>
        <begin position="82"/>
        <end position="93"/>
    </location>
</feature>
<evidence type="ECO:0000313" key="2">
    <source>
        <dbReference type="EMBL" id="CAG5022667.1"/>
    </source>
</evidence>
<protein>
    <submittedName>
        <fullName evidence="2">(apollo) hypothetical protein</fullName>
    </submittedName>
</protein>